<sequence length="151" mass="17339">MEVVKPNYSDLTHTDLLRKCFHGKTQNPNESFNNLIWRRLPKKCVCWPRSFTFNEGNFGRFKVLQELDISPGPNVVKTFKCLDNVRIKKSQRAAELQPKRQEGEADLLNVGLCAAGCCLQANGKPRPYDLKAMAHYGLLGLCFYPPVYYLW</sequence>
<reference evidence="1 2" key="1">
    <citation type="submission" date="2023-02" db="EMBL/GenBank/DDBJ databases">
        <title>LHISI_Scaffold_Assembly.</title>
        <authorList>
            <person name="Stuart O.P."/>
            <person name="Cleave R."/>
            <person name="Magrath M.J.L."/>
            <person name="Mikheyev A.S."/>
        </authorList>
    </citation>
    <scope>NUCLEOTIDE SEQUENCE [LARGE SCALE GENOMIC DNA]</scope>
    <source>
        <strain evidence="1">Daus_M_001</strain>
        <tissue evidence="1">Leg muscle</tissue>
    </source>
</reference>
<dbReference type="Proteomes" id="UP001159363">
    <property type="component" value="Chromosome 7"/>
</dbReference>
<dbReference type="EMBL" id="JARBHB010000008">
    <property type="protein sequence ID" value="KAJ8876486.1"/>
    <property type="molecule type" value="Genomic_DNA"/>
</dbReference>
<keyword evidence="2" id="KW-1185">Reference proteome</keyword>
<proteinExistence type="predicted"/>
<evidence type="ECO:0000313" key="2">
    <source>
        <dbReference type="Proteomes" id="UP001159363"/>
    </source>
</evidence>
<organism evidence="1 2">
    <name type="scientific">Dryococelus australis</name>
    <dbReference type="NCBI Taxonomy" id="614101"/>
    <lineage>
        <taxon>Eukaryota</taxon>
        <taxon>Metazoa</taxon>
        <taxon>Ecdysozoa</taxon>
        <taxon>Arthropoda</taxon>
        <taxon>Hexapoda</taxon>
        <taxon>Insecta</taxon>
        <taxon>Pterygota</taxon>
        <taxon>Neoptera</taxon>
        <taxon>Polyneoptera</taxon>
        <taxon>Phasmatodea</taxon>
        <taxon>Verophasmatodea</taxon>
        <taxon>Anareolatae</taxon>
        <taxon>Phasmatidae</taxon>
        <taxon>Eurycanthinae</taxon>
        <taxon>Dryococelus</taxon>
    </lineage>
</organism>
<accession>A0ABQ9GWW2</accession>
<protein>
    <submittedName>
        <fullName evidence="1">Uncharacterized protein</fullName>
    </submittedName>
</protein>
<comment type="caution">
    <text evidence="1">The sequence shown here is derived from an EMBL/GenBank/DDBJ whole genome shotgun (WGS) entry which is preliminary data.</text>
</comment>
<gene>
    <name evidence="1" type="ORF">PR048_020931</name>
</gene>
<name>A0ABQ9GWW2_9NEOP</name>
<evidence type="ECO:0000313" key="1">
    <source>
        <dbReference type="EMBL" id="KAJ8876486.1"/>
    </source>
</evidence>